<feature type="transmembrane region" description="Helical" evidence="1">
    <location>
        <begin position="170"/>
        <end position="188"/>
    </location>
</feature>
<name>U4TNC6_9LACO</name>
<sequence>MKMTAMLRYAVRRTWPPLLWTIAGLLLFTVVLPVGLMVITGQPPKVEIVDLPSVLGPFSWLIGGMLTWRWLGFFLRLGTDRRTGAVGMLTILTGTIVVFVGTLILYQGLLTFLPFVNTGGPSFWTTYGPALPNSVVTSGFYVLLRILSPLTITLTVAALYAIMRALPWRIRDVTAIIFFPLLFLYFAWANRATDVSSNHGQRLSNFILGLHGQGLNNPWVPLLLYTAACIILAGIFYVAVQHLQLPRDYSR</sequence>
<keyword evidence="1" id="KW-1133">Transmembrane helix</keyword>
<accession>U4TNC6</accession>
<evidence type="ECO:0000256" key="1">
    <source>
        <dbReference type="SAM" id="Phobius"/>
    </source>
</evidence>
<evidence type="ECO:0000313" key="2">
    <source>
        <dbReference type="EMBL" id="ERL64920.1"/>
    </source>
</evidence>
<protein>
    <submittedName>
        <fullName evidence="2">Uncharacterized protein</fullName>
    </submittedName>
</protein>
<feature type="transmembrane region" description="Helical" evidence="1">
    <location>
        <begin position="140"/>
        <end position="163"/>
    </location>
</feature>
<keyword evidence="3" id="KW-1185">Reference proteome</keyword>
<dbReference type="AlphaFoldDB" id="U4TNC6"/>
<dbReference type="STRING" id="1231336.L248_0524"/>
<feature type="transmembrane region" description="Helical" evidence="1">
    <location>
        <begin position="219"/>
        <end position="240"/>
    </location>
</feature>
<feature type="transmembrane region" description="Helical" evidence="1">
    <location>
        <begin position="57"/>
        <end position="78"/>
    </location>
</feature>
<dbReference type="EMBL" id="KI271591">
    <property type="protein sequence ID" value="ERL64920.1"/>
    <property type="molecule type" value="Genomic_DNA"/>
</dbReference>
<evidence type="ECO:0000313" key="3">
    <source>
        <dbReference type="Proteomes" id="UP000030647"/>
    </source>
</evidence>
<reference evidence="3" key="1">
    <citation type="journal article" date="2013" name="Genome Announc.">
        <title>Whole-Genome Sequencing of Lactobacillus shenzhenensis Strain LY-73T.</title>
        <authorList>
            <person name="Lin Z."/>
            <person name="Liu Z."/>
            <person name="Yang R."/>
            <person name="Zou Y."/>
            <person name="Wan D."/>
            <person name="Chen J."/>
            <person name="Guo M."/>
            <person name="Zhao J."/>
            <person name="Fang C."/>
            <person name="Yang R."/>
            <person name="Liu F."/>
        </authorList>
    </citation>
    <scope>NUCLEOTIDE SEQUENCE [LARGE SCALE GENOMIC DNA]</scope>
    <source>
        <strain evidence="3">LY-73</strain>
    </source>
</reference>
<organism evidence="2 3">
    <name type="scientific">Schleiferilactobacillus shenzhenensis LY-73</name>
    <dbReference type="NCBI Taxonomy" id="1231336"/>
    <lineage>
        <taxon>Bacteria</taxon>
        <taxon>Bacillati</taxon>
        <taxon>Bacillota</taxon>
        <taxon>Bacilli</taxon>
        <taxon>Lactobacillales</taxon>
        <taxon>Lactobacillaceae</taxon>
        <taxon>Schleiferilactobacillus</taxon>
    </lineage>
</organism>
<keyword evidence="1" id="KW-0812">Transmembrane</keyword>
<keyword evidence="1" id="KW-0472">Membrane</keyword>
<dbReference type="HOGENOM" id="CLU_1106072_0_0_9"/>
<proteinExistence type="predicted"/>
<dbReference type="Proteomes" id="UP000030647">
    <property type="component" value="Unassembled WGS sequence"/>
</dbReference>
<feature type="transmembrane region" description="Helical" evidence="1">
    <location>
        <begin position="85"/>
        <end position="106"/>
    </location>
</feature>
<dbReference type="RefSeq" id="WP_022529857.1">
    <property type="nucleotide sequence ID" value="NZ_KI271591.1"/>
</dbReference>
<gene>
    <name evidence="2" type="ORF">L248_0524</name>
</gene>